<evidence type="ECO:0000313" key="3">
    <source>
        <dbReference type="Proteomes" id="UP000576225"/>
    </source>
</evidence>
<dbReference type="RefSeq" id="WP_168964267.1">
    <property type="nucleotide sequence ID" value="NZ_JABAEW010000112.1"/>
</dbReference>
<dbReference type="Proteomes" id="UP000576225">
    <property type="component" value="Unassembled WGS sequence"/>
</dbReference>
<keyword evidence="1" id="KW-0472">Membrane</keyword>
<organism evidence="2 3">
    <name type="scientific">Victivallis vadensis</name>
    <dbReference type="NCBI Taxonomy" id="172901"/>
    <lineage>
        <taxon>Bacteria</taxon>
        <taxon>Pseudomonadati</taxon>
        <taxon>Lentisphaerota</taxon>
        <taxon>Lentisphaeria</taxon>
        <taxon>Victivallales</taxon>
        <taxon>Victivallaceae</taxon>
        <taxon>Victivallis</taxon>
    </lineage>
</organism>
<reference evidence="2 3" key="1">
    <citation type="submission" date="2020-04" db="EMBL/GenBank/DDBJ databases">
        <authorList>
            <person name="Hitch T.C.A."/>
            <person name="Wylensek D."/>
            <person name="Clavel T."/>
        </authorList>
    </citation>
    <scope>NUCLEOTIDE SEQUENCE [LARGE SCALE GENOMIC DNA]</scope>
    <source>
        <strain evidence="2 3">COR2-253-APC-1A</strain>
    </source>
</reference>
<name>A0A848B9E3_9BACT</name>
<dbReference type="EMBL" id="JABAEW010000112">
    <property type="protein sequence ID" value="NMD89366.1"/>
    <property type="molecule type" value="Genomic_DNA"/>
</dbReference>
<feature type="transmembrane region" description="Helical" evidence="1">
    <location>
        <begin position="33"/>
        <end position="53"/>
    </location>
</feature>
<accession>A0A848B9E3</accession>
<sequence length="73" mass="8528">MEWIIREINSRVFGLVFWVFGLGSQLHQEMNTARILIAFGMAVGCLACILNLIRYEDKLLKASRQDAQDRRDW</sequence>
<dbReference type="AlphaFoldDB" id="A0A848B9E3"/>
<gene>
    <name evidence="2" type="ORF">HF882_22530</name>
</gene>
<protein>
    <submittedName>
        <fullName evidence="2">Uncharacterized protein</fullName>
    </submittedName>
</protein>
<evidence type="ECO:0000256" key="1">
    <source>
        <dbReference type="SAM" id="Phobius"/>
    </source>
</evidence>
<feature type="transmembrane region" description="Helical" evidence="1">
    <location>
        <begin position="12"/>
        <end position="27"/>
    </location>
</feature>
<proteinExistence type="predicted"/>
<evidence type="ECO:0000313" key="2">
    <source>
        <dbReference type="EMBL" id="NMD89366.1"/>
    </source>
</evidence>
<keyword evidence="1" id="KW-0812">Transmembrane</keyword>
<keyword evidence="1" id="KW-1133">Transmembrane helix</keyword>
<comment type="caution">
    <text evidence="2">The sequence shown here is derived from an EMBL/GenBank/DDBJ whole genome shotgun (WGS) entry which is preliminary data.</text>
</comment>